<proteinExistence type="inferred from homology"/>
<dbReference type="AlphaFoldDB" id="A0A512C0K8"/>
<keyword evidence="2 3" id="KW-0961">Cell wall biogenesis/degradation</keyword>
<protein>
    <recommendedName>
        <fullName evidence="3">Endolytic peptidoglycan transglycosylase RlpA</fullName>
        <ecNumber evidence="3">4.2.2.-</ecNumber>
    </recommendedName>
</protein>
<evidence type="ECO:0000313" key="7">
    <source>
        <dbReference type="Proteomes" id="UP000321085"/>
    </source>
</evidence>
<dbReference type="Pfam" id="PF03330">
    <property type="entry name" value="DPBB_1"/>
    <property type="match status" value="1"/>
</dbReference>
<comment type="caution">
    <text evidence="6">The sequence shown here is derived from an EMBL/GenBank/DDBJ whole genome shotgun (WGS) entry which is preliminary data.</text>
</comment>
<reference evidence="6 7" key="1">
    <citation type="submission" date="2019-07" db="EMBL/GenBank/DDBJ databases">
        <title>Whole genome shotgun sequence of Microvirga aerophila NBRC 106136.</title>
        <authorList>
            <person name="Hosoyama A."/>
            <person name="Uohara A."/>
            <person name="Ohji S."/>
            <person name="Ichikawa N."/>
        </authorList>
    </citation>
    <scope>NUCLEOTIDE SEQUENCE [LARGE SCALE GENOMIC DNA]</scope>
    <source>
        <strain evidence="6 7">NBRC 106136</strain>
    </source>
</reference>
<dbReference type="EC" id="4.2.2.-" evidence="3"/>
<dbReference type="InterPro" id="IPR009009">
    <property type="entry name" value="RlpA-like_DPBB"/>
</dbReference>
<dbReference type="GO" id="GO:0008932">
    <property type="term" value="F:lytic endotransglycosylase activity"/>
    <property type="evidence" value="ECO:0007669"/>
    <property type="project" value="UniProtKB-UniRule"/>
</dbReference>
<dbReference type="PANTHER" id="PTHR34183:SF1">
    <property type="entry name" value="ENDOLYTIC PEPTIDOGLYCAN TRANSGLYCOSYLASE RLPA"/>
    <property type="match status" value="1"/>
</dbReference>
<dbReference type="SUPFAM" id="SSF50685">
    <property type="entry name" value="Barwin-like endoglucanases"/>
    <property type="match status" value="1"/>
</dbReference>
<evidence type="ECO:0000256" key="2">
    <source>
        <dbReference type="ARBA" id="ARBA00023316"/>
    </source>
</evidence>
<keyword evidence="7" id="KW-1185">Reference proteome</keyword>
<dbReference type="HAMAP" id="MF_02071">
    <property type="entry name" value="RlpA"/>
    <property type="match status" value="1"/>
</dbReference>
<dbReference type="EMBL" id="BJYU01000122">
    <property type="protein sequence ID" value="GEO17748.1"/>
    <property type="molecule type" value="Genomic_DNA"/>
</dbReference>
<organism evidence="6 7">
    <name type="scientific">Microvirga aerophila</name>
    <dbReference type="NCBI Taxonomy" id="670291"/>
    <lineage>
        <taxon>Bacteria</taxon>
        <taxon>Pseudomonadati</taxon>
        <taxon>Pseudomonadota</taxon>
        <taxon>Alphaproteobacteria</taxon>
        <taxon>Hyphomicrobiales</taxon>
        <taxon>Methylobacteriaceae</taxon>
        <taxon>Microvirga</taxon>
    </lineage>
</organism>
<comment type="function">
    <text evidence="3">Lytic transglycosylase with a strong preference for naked glycan strands that lack stem peptides.</text>
</comment>
<comment type="similarity">
    <text evidence="3 4">Belongs to the RlpA family.</text>
</comment>
<name>A0A512C0K8_9HYPH</name>
<dbReference type="CDD" id="cd22268">
    <property type="entry name" value="DPBB_RlpA-like"/>
    <property type="match status" value="1"/>
</dbReference>
<dbReference type="RefSeq" id="WP_373867411.1">
    <property type="nucleotide sequence ID" value="NZ_BJYU01000122.1"/>
</dbReference>
<dbReference type="InterPro" id="IPR034718">
    <property type="entry name" value="RlpA"/>
</dbReference>
<dbReference type="NCBIfam" id="TIGR00413">
    <property type="entry name" value="rlpA"/>
    <property type="match status" value="1"/>
</dbReference>
<evidence type="ECO:0000256" key="1">
    <source>
        <dbReference type="ARBA" id="ARBA00023239"/>
    </source>
</evidence>
<keyword evidence="1 3" id="KW-0456">Lyase</keyword>
<dbReference type="GO" id="GO:0000270">
    <property type="term" value="P:peptidoglycan metabolic process"/>
    <property type="evidence" value="ECO:0007669"/>
    <property type="project" value="UniProtKB-UniRule"/>
</dbReference>
<dbReference type="GO" id="GO:0071555">
    <property type="term" value="P:cell wall organization"/>
    <property type="evidence" value="ECO:0007669"/>
    <property type="project" value="UniProtKB-KW"/>
</dbReference>
<dbReference type="Gene3D" id="2.40.40.10">
    <property type="entry name" value="RlpA-like domain"/>
    <property type="match status" value="1"/>
</dbReference>
<sequence>MQVNRAGSKAGLKERKASFNPRAIMRVAGVTAIALTAANCSSNVRGGIDPKYGVAPSPKVVADGQPVPKGGGRNMVGKPYVVAGRTYQPSENPGYRNEGLASWYGSNFHGRMTANGEVFDRDSIAAAHTTMPLPSYARVTNMHNGHSMIVRVNDRGPFHGNRIIDVSERAALALGFKRQGTAKVRVEYVGRASTNGSDDRILLASLRTDGQPASLTNTAPTMIAQATPWPNAVRETIAIRSYEPEDEAEEIPAPSRAPLNTAAAQLGATPSAGYVPLPPERPFDLGTIPSAATPVPVANSASPARPFSRPVVAGLSYAPGDKASTGFQKSSAFSALDQSKFVLR</sequence>
<feature type="domain" description="RlpA-like protein double-psi beta-barrel" evidence="5">
    <location>
        <begin position="98"/>
        <end position="186"/>
    </location>
</feature>
<dbReference type="InterPro" id="IPR012997">
    <property type="entry name" value="RplA"/>
</dbReference>
<evidence type="ECO:0000256" key="3">
    <source>
        <dbReference type="HAMAP-Rule" id="MF_02071"/>
    </source>
</evidence>
<dbReference type="Proteomes" id="UP000321085">
    <property type="component" value="Unassembled WGS sequence"/>
</dbReference>
<dbReference type="InterPro" id="IPR036908">
    <property type="entry name" value="RlpA-like_sf"/>
</dbReference>
<evidence type="ECO:0000259" key="5">
    <source>
        <dbReference type="Pfam" id="PF03330"/>
    </source>
</evidence>
<accession>A0A512C0K8</accession>
<gene>
    <name evidence="3" type="primary">rlpA</name>
    <name evidence="6" type="ORF">MAE02_54440</name>
</gene>
<dbReference type="GO" id="GO:0009279">
    <property type="term" value="C:cell outer membrane"/>
    <property type="evidence" value="ECO:0007669"/>
    <property type="project" value="TreeGrafter"/>
</dbReference>
<evidence type="ECO:0000256" key="4">
    <source>
        <dbReference type="RuleBase" id="RU003495"/>
    </source>
</evidence>
<dbReference type="PANTHER" id="PTHR34183">
    <property type="entry name" value="ENDOLYTIC PEPTIDOGLYCAN TRANSGLYCOSYLASE RLPA"/>
    <property type="match status" value="1"/>
</dbReference>
<evidence type="ECO:0000313" key="6">
    <source>
        <dbReference type="EMBL" id="GEO17748.1"/>
    </source>
</evidence>